<name>A0A6J4QMC4_9ACTN</name>
<dbReference type="AlphaFoldDB" id="A0A6J4QMC4"/>
<dbReference type="EMBL" id="CADCVD010000060">
    <property type="protein sequence ID" value="CAA9441528.1"/>
    <property type="molecule type" value="Genomic_DNA"/>
</dbReference>
<reference evidence="2" key="1">
    <citation type="submission" date="2020-02" db="EMBL/GenBank/DDBJ databases">
        <authorList>
            <person name="Meier V. D."/>
        </authorList>
    </citation>
    <scope>NUCLEOTIDE SEQUENCE</scope>
    <source>
        <strain evidence="2">AVDCRST_MAG37</strain>
    </source>
</reference>
<gene>
    <name evidence="2" type="ORF">AVDCRST_MAG37-1425</name>
</gene>
<dbReference type="InterPro" id="IPR005149">
    <property type="entry name" value="Tscrpt_reg_PadR_N"/>
</dbReference>
<dbReference type="Gene3D" id="1.10.10.10">
    <property type="entry name" value="Winged helix-like DNA-binding domain superfamily/Winged helix DNA-binding domain"/>
    <property type="match status" value="1"/>
</dbReference>
<evidence type="ECO:0000259" key="1">
    <source>
        <dbReference type="Pfam" id="PF03551"/>
    </source>
</evidence>
<dbReference type="InterPro" id="IPR036390">
    <property type="entry name" value="WH_DNA-bd_sf"/>
</dbReference>
<dbReference type="InterPro" id="IPR052509">
    <property type="entry name" value="Metal_resp_DNA-bind_regulator"/>
</dbReference>
<evidence type="ECO:0000313" key="2">
    <source>
        <dbReference type="EMBL" id="CAA9441528.1"/>
    </source>
</evidence>
<organism evidence="2">
    <name type="scientific">uncultured Rubrobacteraceae bacterium</name>
    <dbReference type="NCBI Taxonomy" id="349277"/>
    <lineage>
        <taxon>Bacteria</taxon>
        <taxon>Bacillati</taxon>
        <taxon>Actinomycetota</taxon>
        <taxon>Rubrobacteria</taxon>
        <taxon>Rubrobacterales</taxon>
        <taxon>Rubrobacteraceae</taxon>
        <taxon>environmental samples</taxon>
    </lineage>
</organism>
<accession>A0A6J4QMC4</accession>
<dbReference type="PANTHER" id="PTHR33169:SF14">
    <property type="entry name" value="TRANSCRIPTIONAL REGULATOR RV3488"/>
    <property type="match status" value="1"/>
</dbReference>
<dbReference type="Pfam" id="PF03551">
    <property type="entry name" value="PadR"/>
    <property type="match status" value="1"/>
</dbReference>
<sequence>MTTTTENIKGHYETQEVPFGNIDVRPKNWLVPVALLTLREKCSHGYKLMERLAEFGFEQINPGTLYRTLRQMEKKGLCETTWVTSVGRPPCRVYSITDAGEEYLEAWAEGCKKYQQVLDSFFLAHACR</sequence>
<dbReference type="SUPFAM" id="SSF46785">
    <property type="entry name" value="Winged helix' DNA-binding domain"/>
    <property type="match status" value="1"/>
</dbReference>
<dbReference type="InterPro" id="IPR036388">
    <property type="entry name" value="WH-like_DNA-bd_sf"/>
</dbReference>
<feature type="domain" description="Transcription regulator PadR N-terminal" evidence="1">
    <location>
        <begin position="35"/>
        <end position="105"/>
    </location>
</feature>
<protein>
    <submittedName>
        <fullName evidence="2">Transcriptional regulator, PadR family</fullName>
    </submittedName>
</protein>
<proteinExistence type="predicted"/>
<dbReference type="PANTHER" id="PTHR33169">
    <property type="entry name" value="PADR-FAMILY TRANSCRIPTIONAL REGULATOR"/>
    <property type="match status" value="1"/>
</dbReference>